<feature type="region of interest" description="Disordered" evidence="6">
    <location>
        <begin position="142"/>
        <end position="326"/>
    </location>
</feature>
<dbReference type="CDD" id="cd08831">
    <property type="entry name" value="ArfGap_ArfGap2_3_like"/>
    <property type="match status" value="1"/>
</dbReference>
<keyword evidence="4" id="KW-0862">Zinc</keyword>
<dbReference type="GO" id="GO:0005096">
    <property type="term" value="F:GTPase activator activity"/>
    <property type="evidence" value="ECO:0007669"/>
    <property type="project" value="UniProtKB-KW"/>
</dbReference>
<comment type="caution">
    <text evidence="8">The sequence shown here is derived from an EMBL/GenBank/DDBJ whole genome shotgun (WGS) entry which is preliminary data.</text>
</comment>
<keyword evidence="3 5" id="KW-0863">Zinc-finger</keyword>
<evidence type="ECO:0000256" key="3">
    <source>
        <dbReference type="ARBA" id="ARBA00022771"/>
    </source>
</evidence>
<feature type="compositionally biased region" description="Basic and acidic residues" evidence="6">
    <location>
        <begin position="254"/>
        <end position="296"/>
    </location>
</feature>
<dbReference type="GO" id="GO:0000139">
    <property type="term" value="C:Golgi membrane"/>
    <property type="evidence" value="ECO:0007669"/>
    <property type="project" value="GOC"/>
</dbReference>
<dbReference type="STRING" id="181874.A0A409VNP6"/>
<dbReference type="InterPro" id="IPR037278">
    <property type="entry name" value="ARFGAP/RecO"/>
</dbReference>
<evidence type="ECO:0000313" key="8">
    <source>
        <dbReference type="EMBL" id="PPQ67905.1"/>
    </source>
</evidence>
<dbReference type="SUPFAM" id="SSF57863">
    <property type="entry name" value="ArfGap/RecO-like zinc finger"/>
    <property type="match status" value="1"/>
</dbReference>
<dbReference type="Pfam" id="PF01412">
    <property type="entry name" value="ArfGap"/>
    <property type="match status" value="1"/>
</dbReference>
<dbReference type="OrthoDB" id="983479at2759"/>
<gene>
    <name evidence="8" type="ORF">CVT24_003168</name>
</gene>
<evidence type="ECO:0000259" key="7">
    <source>
        <dbReference type="PROSITE" id="PS50115"/>
    </source>
</evidence>
<dbReference type="InParanoid" id="A0A409VNP6"/>
<dbReference type="EMBL" id="NHTK01006018">
    <property type="protein sequence ID" value="PPQ67905.1"/>
    <property type="molecule type" value="Genomic_DNA"/>
</dbReference>
<feature type="compositionally biased region" description="Polar residues" evidence="6">
    <location>
        <begin position="166"/>
        <end position="176"/>
    </location>
</feature>
<protein>
    <recommendedName>
        <fullName evidence="7">Arf-GAP domain-containing protein</fullName>
    </recommendedName>
</protein>
<reference evidence="8 9" key="1">
    <citation type="journal article" date="2018" name="Evol. Lett.">
        <title>Horizontal gene cluster transfer increased hallucinogenic mushroom diversity.</title>
        <authorList>
            <person name="Reynolds H.T."/>
            <person name="Vijayakumar V."/>
            <person name="Gluck-Thaler E."/>
            <person name="Korotkin H.B."/>
            <person name="Matheny P.B."/>
            <person name="Slot J.C."/>
        </authorList>
    </citation>
    <scope>NUCLEOTIDE SEQUENCE [LARGE SCALE GENOMIC DNA]</scope>
    <source>
        <strain evidence="8 9">2629</strain>
    </source>
</reference>
<feature type="domain" description="Arf-GAP" evidence="7">
    <location>
        <begin position="10"/>
        <end position="131"/>
    </location>
</feature>
<dbReference type="FunFam" id="1.10.220.150:FF:000004">
    <property type="entry name" value="Putative ADP-ribosylation factor GTPase-activating protein 2"/>
    <property type="match status" value="1"/>
</dbReference>
<dbReference type="FunCoup" id="A0A409VNP6">
    <property type="interactions" value="337"/>
</dbReference>
<dbReference type="PRINTS" id="PR00405">
    <property type="entry name" value="REVINTRACTNG"/>
</dbReference>
<dbReference type="Proteomes" id="UP000284842">
    <property type="component" value="Unassembled WGS sequence"/>
</dbReference>
<accession>A0A409VNP6</accession>
<proteinExistence type="predicted"/>
<evidence type="ECO:0000256" key="6">
    <source>
        <dbReference type="SAM" id="MobiDB-lite"/>
    </source>
</evidence>
<dbReference type="Gene3D" id="1.10.220.150">
    <property type="entry name" value="Arf GTPase activating protein"/>
    <property type="match status" value="1"/>
</dbReference>
<organism evidence="8 9">
    <name type="scientific">Panaeolus cyanescens</name>
    <dbReference type="NCBI Taxonomy" id="181874"/>
    <lineage>
        <taxon>Eukaryota</taxon>
        <taxon>Fungi</taxon>
        <taxon>Dikarya</taxon>
        <taxon>Basidiomycota</taxon>
        <taxon>Agaricomycotina</taxon>
        <taxon>Agaricomycetes</taxon>
        <taxon>Agaricomycetidae</taxon>
        <taxon>Agaricales</taxon>
        <taxon>Agaricineae</taxon>
        <taxon>Galeropsidaceae</taxon>
        <taxon>Panaeolus</taxon>
    </lineage>
</organism>
<dbReference type="SMART" id="SM00105">
    <property type="entry name" value="ArfGap"/>
    <property type="match status" value="1"/>
</dbReference>
<evidence type="ECO:0000313" key="9">
    <source>
        <dbReference type="Proteomes" id="UP000284842"/>
    </source>
</evidence>
<name>A0A409VNP6_9AGAR</name>
<dbReference type="GO" id="GO:0048205">
    <property type="term" value="P:COPI coating of Golgi vesicle"/>
    <property type="evidence" value="ECO:0007669"/>
    <property type="project" value="TreeGrafter"/>
</dbReference>
<dbReference type="PANTHER" id="PTHR45686">
    <property type="entry name" value="ADP-RIBOSYLATION FACTOR GTPASE ACTIVATING PROTEIN 3, ISOFORM H-RELATED"/>
    <property type="match status" value="1"/>
</dbReference>
<feature type="compositionally biased region" description="Low complexity" evidence="6">
    <location>
        <begin position="223"/>
        <end position="241"/>
    </location>
</feature>
<sequence length="482" mass="51006">MAEPTKQETEQVFRVLKSQKANKSCFDCNARNPTWSSVTFGVYICLDCSSVHRNMGVHISFVRSTNLDSWQLGQLRNMKVGGNASALEFFNKHGGSSLLNDADTKKKYSSRVAELYKEELARRVKDDAARFPNGIYVEGMEPTAAPAAKEETEDDFFESWSKPATPKTSNPGTPRVSTPPVIGRTPSATSTTSSVPSTTSSAASPAPRTLTSSAAARPGRLGAGTSRLGSASSTGSTTTAAKKSKLGLGASKAKPVDFAEAERKALEEAERIKQLGYDREREEAEAKAKREADALKAQKSAAASPSPVTSGAASSRSAASPSVEAKKSAAFPRLGFGAIPGAGAAAAVAAAASSPKTSTPVVDDAPTTAREKFGNQKAISSDMYFGRNDYDADHLREAQSRLQTFQGATSISSNQYFGRDEEEELERDNGSLLGDGSLANLEYAAKDAIARVLANPDVQNVGESIRSGALKLSDYLASMSER</sequence>
<dbReference type="InterPro" id="IPR038508">
    <property type="entry name" value="ArfGAP_dom_sf"/>
</dbReference>
<keyword evidence="9" id="KW-1185">Reference proteome</keyword>
<dbReference type="InterPro" id="IPR001164">
    <property type="entry name" value="ArfGAP_dom"/>
</dbReference>
<dbReference type="PROSITE" id="PS50115">
    <property type="entry name" value="ARFGAP"/>
    <property type="match status" value="1"/>
</dbReference>
<feature type="compositionally biased region" description="Low complexity" evidence="6">
    <location>
        <begin position="297"/>
        <end position="323"/>
    </location>
</feature>
<keyword evidence="2" id="KW-0479">Metal-binding</keyword>
<evidence type="ECO:0000256" key="4">
    <source>
        <dbReference type="ARBA" id="ARBA00022833"/>
    </source>
</evidence>
<evidence type="ECO:0000256" key="2">
    <source>
        <dbReference type="ARBA" id="ARBA00022723"/>
    </source>
</evidence>
<feature type="region of interest" description="Disordered" evidence="6">
    <location>
        <begin position="347"/>
        <end position="373"/>
    </location>
</feature>
<dbReference type="PANTHER" id="PTHR45686:SF4">
    <property type="entry name" value="ADP-RIBOSYLATION FACTOR GTPASE ACTIVATING PROTEIN 3, ISOFORM H"/>
    <property type="match status" value="1"/>
</dbReference>
<evidence type="ECO:0000256" key="5">
    <source>
        <dbReference type="PROSITE-ProRule" id="PRU00288"/>
    </source>
</evidence>
<feature type="compositionally biased region" description="Low complexity" evidence="6">
    <location>
        <begin position="185"/>
        <end position="216"/>
    </location>
</feature>
<dbReference type="AlphaFoldDB" id="A0A409VNP6"/>
<dbReference type="GO" id="GO:0008270">
    <property type="term" value="F:zinc ion binding"/>
    <property type="evidence" value="ECO:0007669"/>
    <property type="project" value="UniProtKB-KW"/>
</dbReference>
<evidence type="ECO:0000256" key="1">
    <source>
        <dbReference type="ARBA" id="ARBA00022468"/>
    </source>
</evidence>
<keyword evidence="1" id="KW-0343">GTPase activation</keyword>